<dbReference type="InterPro" id="IPR017938">
    <property type="entry name" value="Riboflavin_synthase-like_b-brl"/>
</dbReference>
<comment type="similarity">
    <text evidence="1">Belongs to the SIP oxidoreductase family.</text>
</comment>
<dbReference type="PANTHER" id="PTHR30157:SF0">
    <property type="entry name" value="NADPH-DEPENDENT FERRIC-CHELATE REDUCTASE"/>
    <property type="match status" value="1"/>
</dbReference>
<sequence>MKKPVKKRVTVVSTQTITPNMQRIVLEGDELAQFPINCEGSYIKLLFNQEGGTDISALNREERPVMRTYTIRRFSPQRKQIEVDFVRHTTNDLSCGFAARWAVSAQVGDPISIVGPGSIQDMNIEADWFLMAADMTALPALSAKIEQLPENAKGYAVIKVASQEDRQPLNSPKGIEVKWIVGNEDLAEQVKALPWLTGDVSVWSACEFDSMRALRQYFRNEKQVERQNIYISSYWKQGVTEDGHKVIKQQDAKEQMD</sequence>
<dbReference type="Gene3D" id="2.40.30.10">
    <property type="entry name" value="Translation factors"/>
    <property type="match status" value="1"/>
</dbReference>
<dbReference type="Gene3D" id="3.40.50.80">
    <property type="entry name" value="Nucleotide-binding domain of ferredoxin-NADP reductase (FNR) module"/>
    <property type="match status" value="1"/>
</dbReference>
<gene>
    <name evidence="3" type="ORF">NP165_18870</name>
</gene>
<evidence type="ECO:0000256" key="1">
    <source>
        <dbReference type="ARBA" id="ARBA00035644"/>
    </source>
</evidence>
<dbReference type="InterPro" id="IPR013113">
    <property type="entry name" value="SIP_FAD-bd"/>
</dbReference>
<dbReference type="PANTHER" id="PTHR30157">
    <property type="entry name" value="FERRIC REDUCTASE, NADPH-DEPENDENT"/>
    <property type="match status" value="1"/>
</dbReference>
<dbReference type="InterPro" id="IPR039374">
    <property type="entry name" value="SIP_fam"/>
</dbReference>
<dbReference type="Pfam" id="PF04954">
    <property type="entry name" value="SIP"/>
    <property type="match status" value="1"/>
</dbReference>
<dbReference type="SUPFAM" id="SSF63380">
    <property type="entry name" value="Riboflavin synthase domain-like"/>
    <property type="match status" value="1"/>
</dbReference>
<dbReference type="CDD" id="cd06193">
    <property type="entry name" value="siderophore_interacting"/>
    <property type="match status" value="1"/>
</dbReference>
<dbReference type="Proteomes" id="UP001058602">
    <property type="component" value="Chromosome 2"/>
</dbReference>
<evidence type="ECO:0000313" key="4">
    <source>
        <dbReference type="Proteomes" id="UP001058602"/>
    </source>
</evidence>
<dbReference type="Pfam" id="PF08021">
    <property type="entry name" value="FAD_binding_9"/>
    <property type="match status" value="1"/>
</dbReference>
<dbReference type="InterPro" id="IPR007037">
    <property type="entry name" value="SIP_rossman_dom"/>
</dbReference>
<dbReference type="InterPro" id="IPR017927">
    <property type="entry name" value="FAD-bd_FR_type"/>
</dbReference>
<proteinExistence type="inferred from homology"/>
<evidence type="ECO:0000259" key="2">
    <source>
        <dbReference type="PROSITE" id="PS51384"/>
    </source>
</evidence>
<feature type="domain" description="FAD-binding FR-type" evidence="2">
    <location>
        <begin position="4"/>
        <end position="123"/>
    </location>
</feature>
<dbReference type="EMBL" id="CP102097">
    <property type="protein sequence ID" value="UUM32344.1"/>
    <property type="molecule type" value="Genomic_DNA"/>
</dbReference>
<organism evidence="3 4">
    <name type="scientific">Vibrio japonicus</name>
    <dbReference type="NCBI Taxonomy" id="1824638"/>
    <lineage>
        <taxon>Bacteria</taxon>
        <taxon>Pseudomonadati</taxon>
        <taxon>Pseudomonadota</taxon>
        <taxon>Gammaproteobacteria</taxon>
        <taxon>Vibrionales</taxon>
        <taxon>Vibrionaceae</taxon>
        <taxon>Vibrio</taxon>
    </lineage>
</organism>
<keyword evidence="4" id="KW-1185">Reference proteome</keyword>
<reference evidence="3" key="1">
    <citation type="submission" date="2022-07" db="EMBL/GenBank/DDBJ databases">
        <title>Complete genome of Vibrio japonicus strain JCM 31412T and phylogenomic assessment of the Nereis clade of the genus Vibrio.</title>
        <authorList>
            <person name="Shlafstein M.D."/>
            <person name="Emsley S.A."/>
            <person name="Ushijima B."/>
            <person name="Videau P."/>
            <person name="Saw J.H."/>
        </authorList>
    </citation>
    <scope>NUCLEOTIDE SEQUENCE</scope>
    <source>
        <strain evidence="3">JCM 31412</strain>
    </source>
</reference>
<dbReference type="PROSITE" id="PS51384">
    <property type="entry name" value="FAD_FR"/>
    <property type="match status" value="1"/>
</dbReference>
<evidence type="ECO:0000313" key="3">
    <source>
        <dbReference type="EMBL" id="UUM32344.1"/>
    </source>
</evidence>
<accession>A0ABY5LNQ5</accession>
<dbReference type="RefSeq" id="WP_257086008.1">
    <property type="nucleotide sequence ID" value="NZ_CP102097.1"/>
</dbReference>
<protein>
    <submittedName>
        <fullName evidence="3">Siderophore-interacting protein</fullName>
    </submittedName>
</protein>
<dbReference type="InterPro" id="IPR039261">
    <property type="entry name" value="FNR_nucleotide-bd"/>
</dbReference>
<name>A0ABY5LNQ5_9VIBR</name>